<comment type="caution">
    <text evidence="9">The sequence shown here is derived from an EMBL/GenBank/DDBJ whole genome shotgun (WGS) entry which is preliminary data.</text>
</comment>
<dbReference type="GO" id="GO:0003677">
    <property type="term" value="F:DNA binding"/>
    <property type="evidence" value="ECO:0007669"/>
    <property type="project" value="UniProtKB-KW"/>
</dbReference>
<dbReference type="Gene3D" id="1.10.10.10">
    <property type="entry name" value="Winged helix-like DNA-binding domain superfamily/Winged helix DNA-binding domain"/>
    <property type="match status" value="1"/>
</dbReference>
<protein>
    <recommendedName>
        <fullName evidence="6">RNA polymerase sigma factor</fullName>
    </recommendedName>
</protein>
<keyword evidence="3 6" id="KW-0731">Sigma factor</keyword>
<proteinExistence type="inferred from homology"/>
<dbReference type="SUPFAM" id="SSF88659">
    <property type="entry name" value="Sigma3 and sigma4 domains of RNA polymerase sigma factors"/>
    <property type="match status" value="1"/>
</dbReference>
<dbReference type="GO" id="GO:0016987">
    <property type="term" value="F:sigma factor activity"/>
    <property type="evidence" value="ECO:0007669"/>
    <property type="project" value="UniProtKB-KW"/>
</dbReference>
<evidence type="ECO:0000256" key="3">
    <source>
        <dbReference type="ARBA" id="ARBA00023082"/>
    </source>
</evidence>
<dbReference type="Gene3D" id="1.10.1740.10">
    <property type="match status" value="1"/>
</dbReference>
<dbReference type="SUPFAM" id="SSF88946">
    <property type="entry name" value="Sigma2 domain of RNA polymerase sigma factors"/>
    <property type="match status" value="1"/>
</dbReference>
<evidence type="ECO:0000313" key="10">
    <source>
        <dbReference type="Proteomes" id="UP001178281"/>
    </source>
</evidence>
<evidence type="ECO:0000256" key="2">
    <source>
        <dbReference type="ARBA" id="ARBA00023015"/>
    </source>
</evidence>
<name>A0AA90NA05_9ACTN</name>
<dbReference type="AlphaFoldDB" id="A0AA90NA05"/>
<dbReference type="NCBIfam" id="TIGR02937">
    <property type="entry name" value="sigma70-ECF"/>
    <property type="match status" value="1"/>
</dbReference>
<feature type="domain" description="RNA polymerase sigma-70 region 2" evidence="7">
    <location>
        <begin position="37"/>
        <end position="93"/>
    </location>
</feature>
<dbReference type="GO" id="GO:0006352">
    <property type="term" value="P:DNA-templated transcription initiation"/>
    <property type="evidence" value="ECO:0007669"/>
    <property type="project" value="InterPro"/>
</dbReference>
<dbReference type="Proteomes" id="UP001178281">
    <property type="component" value="Unassembled WGS sequence"/>
</dbReference>
<gene>
    <name evidence="9" type="ORF">Q7X28_10800</name>
</gene>
<evidence type="ECO:0000256" key="1">
    <source>
        <dbReference type="ARBA" id="ARBA00010641"/>
    </source>
</evidence>
<dbReference type="PROSITE" id="PS01063">
    <property type="entry name" value="SIGMA70_ECF"/>
    <property type="match status" value="1"/>
</dbReference>
<organism evidence="9 10">
    <name type="scientific">Tsukamurella strandjordii</name>
    <dbReference type="NCBI Taxonomy" id="147577"/>
    <lineage>
        <taxon>Bacteria</taxon>
        <taxon>Bacillati</taxon>
        <taxon>Actinomycetota</taxon>
        <taxon>Actinomycetes</taxon>
        <taxon>Mycobacteriales</taxon>
        <taxon>Tsukamurellaceae</taxon>
        <taxon>Tsukamurella</taxon>
    </lineage>
</organism>
<dbReference type="Pfam" id="PF08281">
    <property type="entry name" value="Sigma70_r4_2"/>
    <property type="match status" value="1"/>
</dbReference>
<evidence type="ECO:0000256" key="5">
    <source>
        <dbReference type="ARBA" id="ARBA00023163"/>
    </source>
</evidence>
<dbReference type="PANTHER" id="PTHR43133:SF61">
    <property type="entry name" value="ECF RNA POLYMERASE SIGMA FACTOR SIGC"/>
    <property type="match status" value="1"/>
</dbReference>
<dbReference type="Pfam" id="PF04542">
    <property type="entry name" value="Sigma70_r2"/>
    <property type="match status" value="1"/>
</dbReference>
<dbReference type="InterPro" id="IPR013325">
    <property type="entry name" value="RNA_pol_sigma_r2"/>
</dbReference>
<evidence type="ECO:0000256" key="6">
    <source>
        <dbReference type="RuleBase" id="RU000716"/>
    </source>
</evidence>
<accession>A0AA90NA05</accession>
<evidence type="ECO:0000313" key="9">
    <source>
        <dbReference type="EMBL" id="MDP0398416.1"/>
    </source>
</evidence>
<dbReference type="InterPro" id="IPR039425">
    <property type="entry name" value="RNA_pol_sigma-70-like"/>
</dbReference>
<dbReference type="GO" id="GO:0006950">
    <property type="term" value="P:response to stress"/>
    <property type="evidence" value="ECO:0007669"/>
    <property type="project" value="UniProtKB-ARBA"/>
</dbReference>
<keyword evidence="4 6" id="KW-0238">DNA-binding</keyword>
<dbReference type="InterPro" id="IPR014284">
    <property type="entry name" value="RNA_pol_sigma-70_dom"/>
</dbReference>
<dbReference type="InterPro" id="IPR007627">
    <property type="entry name" value="RNA_pol_sigma70_r2"/>
</dbReference>
<keyword evidence="5 6" id="KW-0804">Transcription</keyword>
<evidence type="ECO:0000259" key="8">
    <source>
        <dbReference type="Pfam" id="PF08281"/>
    </source>
</evidence>
<reference evidence="9" key="1">
    <citation type="submission" date="2023-08" db="EMBL/GenBank/DDBJ databases">
        <title>The draft genome of Tsukamurella strandjordii strain 050030.</title>
        <authorList>
            <person name="Zhao F."/>
            <person name="Feng Y."/>
            <person name="Zong Z."/>
        </authorList>
    </citation>
    <scope>NUCLEOTIDE SEQUENCE</scope>
    <source>
        <strain evidence="9">050030</strain>
    </source>
</reference>
<sequence>MPNDEAEVSAATGAALRAGRGDGAALADFVALTQHDVRRFIVLVAGAAEADDLVQETYLRAFGALHRFEGRSSARTWLASIARHVVVDAIRHRCARPSLAVGDGSDLDGLTDGAPRRDVPEHARVELRDLLDRIDADRREALVLTQVIGFSYAEAAEIVGCAVGTIRSRVARARADLHALVHGEAADSVRTARAAG</sequence>
<dbReference type="RefSeq" id="WP_220657631.1">
    <property type="nucleotide sequence ID" value="NZ_BAAAII010000004.1"/>
</dbReference>
<dbReference type="CDD" id="cd06171">
    <property type="entry name" value="Sigma70_r4"/>
    <property type="match status" value="1"/>
</dbReference>
<comment type="similarity">
    <text evidence="1 6">Belongs to the sigma-70 factor family. ECF subfamily.</text>
</comment>
<keyword evidence="10" id="KW-1185">Reference proteome</keyword>
<dbReference type="InterPro" id="IPR000838">
    <property type="entry name" value="RNA_pol_sigma70_ECF_CS"/>
</dbReference>
<dbReference type="EMBL" id="JAUTIX010000003">
    <property type="protein sequence ID" value="MDP0398416.1"/>
    <property type="molecule type" value="Genomic_DNA"/>
</dbReference>
<dbReference type="InterPro" id="IPR013324">
    <property type="entry name" value="RNA_pol_sigma_r3/r4-like"/>
</dbReference>
<keyword evidence="2 6" id="KW-0805">Transcription regulation</keyword>
<dbReference type="InterPro" id="IPR013249">
    <property type="entry name" value="RNA_pol_sigma70_r4_t2"/>
</dbReference>
<feature type="domain" description="RNA polymerase sigma factor 70 region 4 type 2" evidence="8">
    <location>
        <begin position="125"/>
        <end position="177"/>
    </location>
</feature>
<evidence type="ECO:0000256" key="4">
    <source>
        <dbReference type="ARBA" id="ARBA00023125"/>
    </source>
</evidence>
<evidence type="ECO:0000259" key="7">
    <source>
        <dbReference type="Pfam" id="PF04542"/>
    </source>
</evidence>
<dbReference type="PANTHER" id="PTHR43133">
    <property type="entry name" value="RNA POLYMERASE ECF-TYPE SIGMA FACTO"/>
    <property type="match status" value="1"/>
</dbReference>
<dbReference type="InterPro" id="IPR036388">
    <property type="entry name" value="WH-like_DNA-bd_sf"/>
</dbReference>